<dbReference type="AlphaFoldDB" id="A0A1F7L011"/>
<keyword evidence="1" id="KW-0812">Transmembrane</keyword>
<accession>A0A1F7L011</accession>
<proteinExistence type="predicted"/>
<keyword evidence="1" id="KW-0472">Membrane</keyword>
<sequence>MIYSKLYLQRKTSLLPAVLVMGVLFIATLFIFYTKKSAHVTSITKTPLIKKELVNLSSNQAGIYWESKDKEEGWIQFGEKGEDVSTNAYDDRDLSPNLQKYTHHYVALKNLKEDKNYYFRIMNKRGAYVDKDMNIFHFKTPKKETQRYSGKPAYGKVLMANGKPRENILVLLTIEGKIPLLALSKSTGEWLLPLNSIIEKTTGKTVYDISSNTRTNIEFIEERGSSSHVVTFLANINPMAQTIILGRNYSLLAQQQGQGDVLSVSTGKKIESKSTVAIVYPRENAIIPALRPLIKGQGLPGSDVTAFINSSPQFTFRTKVDKVGEWRILPTDPISPGSYVLTITSKDETGAKITIKRNFIIAKSGEQVLGLATGEPTLPPPTTTPTRSISATPVPTLIVFNPTPTLHPTLFQPTSQPQYPITTPTNTPPRTGGSLTGLLFASLILLFVGGGLMLVF</sequence>
<dbReference type="Gene3D" id="2.60.40.380">
    <property type="entry name" value="Purple acid phosphatase-like, N-terminal"/>
    <property type="match status" value="1"/>
</dbReference>
<reference evidence="2 3" key="1">
    <citation type="journal article" date="2016" name="Nat. Commun.">
        <title>Thousands of microbial genomes shed light on interconnected biogeochemical processes in an aquifer system.</title>
        <authorList>
            <person name="Anantharaman K."/>
            <person name="Brown C.T."/>
            <person name="Hug L.A."/>
            <person name="Sharon I."/>
            <person name="Castelle C.J."/>
            <person name="Probst A.J."/>
            <person name="Thomas B.C."/>
            <person name="Singh A."/>
            <person name="Wilkins M.J."/>
            <person name="Karaoz U."/>
            <person name="Brodie E.L."/>
            <person name="Williams K.H."/>
            <person name="Hubbard S.S."/>
            <person name="Banfield J.F."/>
        </authorList>
    </citation>
    <scope>NUCLEOTIDE SEQUENCE [LARGE SCALE GENOMIC DNA]</scope>
</reference>
<dbReference type="EMBL" id="MGBR01000001">
    <property type="protein sequence ID" value="OGK73421.1"/>
    <property type="molecule type" value="Genomic_DNA"/>
</dbReference>
<protein>
    <recommendedName>
        <fullName evidence="4">Purple acid phosphatase N-terminal domain-containing protein</fullName>
    </recommendedName>
</protein>
<evidence type="ECO:0000313" key="2">
    <source>
        <dbReference type="EMBL" id="OGK73421.1"/>
    </source>
</evidence>
<evidence type="ECO:0000313" key="3">
    <source>
        <dbReference type="Proteomes" id="UP000177050"/>
    </source>
</evidence>
<evidence type="ECO:0008006" key="4">
    <source>
        <dbReference type="Google" id="ProtNLM"/>
    </source>
</evidence>
<evidence type="ECO:0000256" key="1">
    <source>
        <dbReference type="SAM" id="Phobius"/>
    </source>
</evidence>
<gene>
    <name evidence="2" type="ORF">A3K52_01335</name>
</gene>
<organism evidence="2 3">
    <name type="scientific">Candidatus Roizmanbacteria bacterium RIFOXYD1_FULL_38_12</name>
    <dbReference type="NCBI Taxonomy" id="1802093"/>
    <lineage>
        <taxon>Bacteria</taxon>
        <taxon>Candidatus Roizmaniibacteriota</taxon>
    </lineage>
</organism>
<dbReference type="GO" id="GO:0046872">
    <property type="term" value="F:metal ion binding"/>
    <property type="evidence" value="ECO:0007669"/>
    <property type="project" value="InterPro"/>
</dbReference>
<feature type="transmembrane region" description="Helical" evidence="1">
    <location>
        <begin position="12"/>
        <end position="33"/>
    </location>
</feature>
<comment type="caution">
    <text evidence="2">The sequence shown here is derived from an EMBL/GenBank/DDBJ whole genome shotgun (WGS) entry which is preliminary data.</text>
</comment>
<dbReference type="InterPro" id="IPR008963">
    <property type="entry name" value="Purple_acid_Pase-like_N"/>
</dbReference>
<keyword evidence="1" id="KW-1133">Transmembrane helix</keyword>
<dbReference type="SUPFAM" id="SSF49363">
    <property type="entry name" value="Purple acid phosphatase, N-terminal domain"/>
    <property type="match status" value="1"/>
</dbReference>
<dbReference type="GO" id="GO:0003993">
    <property type="term" value="F:acid phosphatase activity"/>
    <property type="evidence" value="ECO:0007669"/>
    <property type="project" value="InterPro"/>
</dbReference>
<name>A0A1F7L011_9BACT</name>
<feature type="transmembrane region" description="Helical" evidence="1">
    <location>
        <begin position="435"/>
        <end position="455"/>
    </location>
</feature>
<dbReference type="Proteomes" id="UP000177050">
    <property type="component" value="Unassembled WGS sequence"/>
</dbReference>